<evidence type="ECO:0000259" key="11">
    <source>
        <dbReference type="PROSITE" id="PS52019"/>
    </source>
</evidence>
<dbReference type="InterPro" id="IPR057326">
    <property type="entry name" value="KR_dom"/>
</dbReference>
<feature type="domain" description="PKS/mFAS DH" evidence="11">
    <location>
        <begin position="2054"/>
        <end position="2321"/>
    </location>
</feature>
<dbReference type="InterPro" id="IPR009081">
    <property type="entry name" value="PP-bd_ACP"/>
</dbReference>
<dbReference type="Pfam" id="PF02801">
    <property type="entry name" value="Ketoacyl-synt_C"/>
    <property type="match status" value="1"/>
</dbReference>
<dbReference type="Pfam" id="PF00698">
    <property type="entry name" value="Acyl_transf_1"/>
    <property type="match status" value="2"/>
</dbReference>
<feature type="non-terminal residue" evidence="12">
    <location>
        <position position="1"/>
    </location>
</feature>
<dbReference type="InterPro" id="IPR049552">
    <property type="entry name" value="PKS_DH_N"/>
</dbReference>
<dbReference type="InterPro" id="IPR020807">
    <property type="entry name" value="PKS_DH"/>
</dbReference>
<feature type="non-terminal residue" evidence="12">
    <location>
        <position position="2488"/>
    </location>
</feature>
<dbReference type="PROSITE" id="PS00012">
    <property type="entry name" value="PHOSPHOPANTETHEINE"/>
    <property type="match status" value="1"/>
</dbReference>
<dbReference type="PANTHER" id="PTHR43775">
    <property type="entry name" value="FATTY ACID SYNTHASE"/>
    <property type="match status" value="1"/>
</dbReference>
<dbReference type="Pfam" id="PF08659">
    <property type="entry name" value="KR"/>
    <property type="match status" value="1"/>
</dbReference>
<dbReference type="SUPFAM" id="SSF52151">
    <property type="entry name" value="FabD/lysophospholipase-like"/>
    <property type="match status" value="2"/>
</dbReference>
<evidence type="ECO:0000259" key="9">
    <source>
        <dbReference type="PROSITE" id="PS50075"/>
    </source>
</evidence>
<dbReference type="Pfam" id="PF14765">
    <property type="entry name" value="PS-DH"/>
    <property type="match status" value="1"/>
</dbReference>
<dbReference type="Gene3D" id="3.40.50.11460">
    <property type="match status" value="1"/>
</dbReference>
<sequence>GVLPATLHVDEPSQHVDWAAGEVRLLTEQMPWLETDRPRRAGVSSFGVSGTNAHVILEAATEAEADTGPEPGASTAPVVPWLLSAHSPAALRALAAQLLSRTGDDDPGDVAYSLATTRTALEHRAAIVAPDREALAAALTALATGDRAPGAVTGTAVPDHRIAYLFSGQGAQYVGMGRALYAAYPVFAQAFDAVCARFDAHLDASLRAAVFDGGASLDETGWTQPALFAVEVALARLFEHWGIRPDRLIGHSVGEIAAAHIAGVFTLEDACTLVAARARLMQRLPAGGAMLAVQAAPEDVLAALSGLEHLVGIAAVNGPSATVVSGDGDTVARLARLWAEQGIKTRQLAVSHAFHSPLMEPMLPEFEEVVRTLDPAPPAIPIVSTTTGETLTAEEACSTEYWVEHVRSTVRFMDGVHTLHRLGVTTYLELGPGGILTPMTRDCLTDRAGAAAVMPTLRADRDEVTAVVSAVAALYVRGTDADHASLFAGTGARRVELPTYPFQRRRYWLDPAEPPVPGADPADSEFWAAVDRSDVDSLAETLQVDADALAVVAPALGSWRRRRSDRSALDALRYRESWRPLAEPGPAVLTGTWLVVGGADGLGDPAGAGVAAALTAHGARVRTLTPTDIATKLREVMATGDPIAGVVSLAALDDRPSAGHPEVPAGVEATLALLAGLVEADVRAPLWCLTRGAVSTHAADGPVSPGQSALWGLGRVLALEHPDRWGGLVDLPEGTGECCRTRLAGVLASRAEDQVALRPTGVFARRVVRALPHDGDRRPWAPHGTVLITGGSGALAGQVARQLARQGADHLLLVSRRGPGAPGAEALTAELVGLGATVTTVACDVRDRDALAGVLAAVPEEHPLTAVVHTAGVSEVRAAADTGPAEFAAVTAAKVAGAAHLDALLADRELDAFVLFSSIAATWGAGGQGAYAAGNAFLDALARNRAARGLAATSIAWGAWDGDGMADPDALTRRGVLPMDPALALDALTEAVEQAEPTVTVADVDWSRFAPLFAALRPAPLLADLPDAREALAEPAAEEPAPGGPAAELAGLAGPQRRRIMLDLVRAEAGGVLGYTEADSVAADRAFQDLGFDSLTAMELRDRLATATGQRLPATLVFDYPSPAALADHLAALLAGDASPSDEASDEGAPRAAADEPIAIVGMACRFPGDVRTPDDLWRLVRDGGDAISGFPDDRGWDLAALHDPDPERPGTSYTKEGGFLTGAGEFDAGFFRISPREALAMDPQQRLLLETSWEAVERAGIAPDALRGSRTGVFVGTNGQDYALLLHAAAEDLGGYVGTGNSAAAVSGRISYTFGLEGPAITVDTACSSSLVSLHLACKALLRSECSLALAGGAAVMATPAAFVEFSRQRALAPDGRCKPFADGADGTGWGEGVGMLLLERLSDARRNGHPVLAVVRGTAVNQDGASSGFSAPNGPAQQRVIRRALAEAGLTGRDVDAVEAHGTGTALGDPIEAQALLATYGQDRDAERPLLLGSVKSNIGHTQAAAGVAGVIKMVEAMRHGLLPATLHVDEPTTHVDWSSGAVRVAADAVVWPETGRPRRAGVSAFGVTGTNAHVILERPAAPEAAPGGDGADEPRTLPVVPWVLSARSADALRGQARRLLSALTDGAPDTPGPGAEDIGHTLATARAVLDHRAVLLGADRTELLRGLAEGGGVAGRATTDPRVVFVFPGQGAQWVGMADALMAESPVFAARMRECAAALSPYVEWSLLDVLGDAETLARVDVVQPALFAVMVSLAEVWRSLGVEPAAVVGHSQGEIAAACVAGALSLQDAARVVALRSRALVRLAGRGGMVSLALPAERAQALLTGLGERGGRLSLAAVNGPSTVVVSGESRALDDLLAEAERQGVRARRVEVDYASHSAEVESVRDEVIGALRDIRPRAASVPVYSTVTGEAMDTTAWGPEYWYRNLRGTVRFDTAVRAALAEGATCFVEVGPHPVLAGGVQETIDDAGRTAVALGTLRRDEGGTRRLLTSVAEAFTHGAPVRWEAVFEGAGAQPADLPTYAFQHERYWLRPAVRPATAPAGLGLAVPDHPFLGAAVELPGTDGYVCLGRVTRNSAPWLADYERCGDTVLPDGAFVELAVHAGGEVGADHLLEFTVEAPLVLADDGAVRLQVAVGGPDDTGARSVTVHARPDADSADWTLHARGLLAAVPRGGLAPARWQLPADAVTVEPAELYERFAALGVGYGPAFQALRSVRRSGTEVFAEVVLPEDTVADAFGTHPVLLEAALQAVRLTDAGVLAPVAWRGVTCHAVGASAVRVRLTPAGADAYALAAVDASGDPVLTVDEITLRPLPELRPDTDRALRRNGLFHVDWVPVTASAAAEPGDWALLGDDARALGPDFANLAVHRGVSTLGAAPAVPGVVLAPWVRHADVHTAVERALELVRSWLADERAADAKLVLITRGAVAASPDEDVTDLAAAAVWGLVRSVQSEEPERIVLLDATEPPTRRVIAAALASGEPQIAVR</sequence>
<dbReference type="Proteomes" id="UP001523219">
    <property type="component" value="Unassembled WGS sequence"/>
</dbReference>
<feature type="domain" description="Carrier" evidence="9">
    <location>
        <begin position="1056"/>
        <end position="1134"/>
    </location>
</feature>
<dbReference type="InterPro" id="IPR014043">
    <property type="entry name" value="Acyl_transferase_dom"/>
</dbReference>
<keyword evidence="4" id="KW-0808">Transferase</keyword>
<keyword evidence="6" id="KW-0511">Multifunctional enzyme</keyword>
<comment type="pathway">
    <text evidence="1">Antibiotic biosynthesis.</text>
</comment>
<dbReference type="InterPro" id="IPR050091">
    <property type="entry name" value="PKS_NRPS_Biosynth_Enz"/>
</dbReference>
<feature type="region of interest" description="N-terminal hotdog fold" evidence="8">
    <location>
        <begin position="2054"/>
        <end position="2177"/>
    </location>
</feature>
<evidence type="ECO:0000313" key="12">
    <source>
        <dbReference type="EMBL" id="MCN9244973.1"/>
    </source>
</evidence>
<dbReference type="InterPro" id="IPR036291">
    <property type="entry name" value="NAD(P)-bd_dom_sf"/>
</dbReference>
<dbReference type="CDD" id="cd08952">
    <property type="entry name" value="KR_1_SDR_x"/>
    <property type="match status" value="1"/>
</dbReference>
<evidence type="ECO:0000256" key="2">
    <source>
        <dbReference type="ARBA" id="ARBA00022450"/>
    </source>
</evidence>
<dbReference type="CDD" id="cd00833">
    <property type="entry name" value="PKS"/>
    <property type="match status" value="1"/>
</dbReference>
<dbReference type="InterPro" id="IPR055123">
    <property type="entry name" value="SpnB-like_Rossmann"/>
</dbReference>
<evidence type="ECO:0000313" key="13">
    <source>
        <dbReference type="Proteomes" id="UP001523219"/>
    </source>
</evidence>
<accession>A0ABT0ZN61</accession>
<dbReference type="SMART" id="SM00823">
    <property type="entry name" value="PKS_PP"/>
    <property type="match status" value="1"/>
</dbReference>
<feature type="region of interest" description="C-terminal hotdog fold" evidence="8">
    <location>
        <begin position="2189"/>
        <end position="2321"/>
    </location>
</feature>
<feature type="domain" description="Ketosynthase family 3 (KS3)" evidence="10">
    <location>
        <begin position="1155"/>
        <end position="1581"/>
    </location>
</feature>
<proteinExistence type="predicted"/>
<organism evidence="12 13">
    <name type="scientific">Streptomyces macrolidinus</name>
    <dbReference type="NCBI Taxonomy" id="2952607"/>
    <lineage>
        <taxon>Bacteria</taxon>
        <taxon>Bacillati</taxon>
        <taxon>Actinomycetota</taxon>
        <taxon>Actinomycetes</taxon>
        <taxon>Kitasatosporales</taxon>
        <taxon>Streptomycetaceae</taxon>
        <taxon>Streptomyces</taxon>
    </lineage>
</organism>
<dbReference type="PROSITE" id="PS52019">
    <property type="entry name" value="PKS_MFAS_DH"/>
    <property type="match status" value="1"/>
</dbReference>
<dbReference type="SMART" id="SM00822">
    <property type="entry name" value="PKS_KR"/>
    <property type="match status" value="1"/>
</dbReference>
<dbReference type="PANTHER" id="PTHR43775:SF51">
    <property type="entry name" value="INACTIVE PHENOLPHTHIOCEROL SYNTHESIS POLYKETIDE SYNTHASE TYPE I PKS1-RELATED"/>
    <property type="match status" value="1"/>
</dbReference>
<dbReference type="PROSITE" id="PS50075">
    <property type="entry name" value="CARRIER"/>
    <property type="match status" value="1"/>
</dbReference>
<keyword evidence="3" id="KW-0597">Phosphoprotein</keyword>
<evidence type="ECO:0000256" key="5">
    <source>
        <dbReference type="ARBA" id="ARBA00023194"/>
    </source>
</evidence>
<dbReference type="Gene3D" id="1.10.1200.10">
    <property type="entry name" value="ACP-like"/>
    <property type="match status" value="1"/>
</dbReference>
<comment type="caution">
    <text evidence="8">Lacks conserved residue(s) required for the propagation of feature annotation.</text>
</comment>
<evidence type="ECO:0000256" key="6">
    <source>
        <dbReference type="ARBA" id="ARBA00023268"/>
    </source>
</evidence>
<name>A0ABT0ZN61_9ACTN</name>
<dbReference type="Gene3D" id="3.40.47.10">
    <property type="match status" value="2"/>
</dbReference>
<dbReference type="SMART" id="SM00827">
    <property type="entry name" value="PKS_AT"/>
    <property type="match status" value="2"/>
</dbReference>
<dbReference type="Pfam" id="PF21089">
    <property type="entry name" value="PKS_DH_N"/>
    <property type="match status" value="1"/>
</dbReference>
<dbReference type="InterPro" id="IPR014030">
    <property type="entry name" value="Ketoacyl_synth_N"/>
</dbReference>
<dbReference type="InterPro" id="IPR016035">
    <property type="entry name" value="Acyl_Trfase/lysoPLipase"/>
</dbReference>
<dbReference type="InterPro" id="IPR020806">
    <property type="entry name" value="PKS_PP-bd"/>
</dbReference>
<dbReference type="SUPFAM" id="SSF53901">
    <property type="entry name" value="Thiolase-like"/>
    <property type="match status" value="2"/>
</dbReference>
<dbReference type="Gene3D" id="6.10.140.1830">
    <property type="match status" value="1"/>
</dbReference>
<gene>
    <name evidence="12" type="ORF">NGF19_30025</name>
</gene>
<dbReference type="InterPro" id="IPR014031">
    <property type="entry name" value="Ketoacyl_synth_C"/>
</dbReference>
<dbReference type="InterPro" id="IPR018201">
    <property type="entry name" value="Ketoacyl_synth_AS"/>
</dbReference>
<dbReference type="InterPro" id="IPR049900">
    <property type="entry name" value="PKS_mFAS_DH"/>
</dbReference>
<dbReference type="InterPro" id="IPR041618">
    <property type="entry name" value="PKS_DE"/>
</dbReference>
<dbReference type="Pfam" id="PF18369">
    <property type="entry name" value="PKS_DE"/>
    <property type="match status" value="1"/>
</dbReference>
<evidence type="ECO:0000256" key="8">
    <source>
        <dbReference type="PROSITE-ProRule" id="PRU01363"/>
    </source>
</evidence>
<dbReference type="InterPro" id="IPR036736">
    <property type="entry name" value="ACP-like_sf"/>
</dbReference>
<evidence type="ECO:0000256" key="3">
    <source>
        <dbReference type="ARBA" id="ARBA00022553"/>
    </source>
</evidence>
<keyword evidence="2" id="KW-0596">Phosphopantetheine</keyword>
<keyword evidence="13" id="KW-1185">Reference proteome</keyword>
<dbReference type="Gene3D" id="3.40.366.10">
    <property type="entry name" value="Malonyl-Coenzyme A Acyl Carrier Protein, domain 2"/>
    <property type="match status" value="2"/>
</dbReference>
<keyword evidence="7" id="KW-0012">Acyltransferase</keyword>
<evidence type="ECO:0000256" key="1">
    <source>
        <dbReference type="ARBA" id="ARBA00004792"/>
    </source>
</evidence>
<evidence type="ECO:0000256" key="4">
    <source>
        <dbReference type="ARBA" id="ARBA00022679"/>
    </source>
</evidence>
<dbReference type="Gene3D" id="3.40.50.720">
    <property type="entry name" value="NAD(P)-binding Rossmann-like Domain"/>
    <property type="match status" value="1"/>
</dbReference>
<dbReference type="InterPro" id="IPR006162">
    <property type="entry name" value="Ppantetheine_attach_site"/>
</dbReference>
<dbReference type="Gene3D" id="3.30.70.3290">
    <property type="match status" value="2"/>
</dbReference>
<keyword evidence="5" id="KW-0045">Antibiotic biosynthesis</keyword>
<dbReference type="Pfam" id="PF16197">
    <property type="entry name" value="KAsynt_C_assoc"/>
    <property type="match status" value="2"/>
</dbReference>
<dbReference type="PROSITE" id="PS52004">
    <property type="entry name" value="KS3_2"/>
    <property type="match status" value="1"/>
</dbReference>
<reference evidence="12 13" key="1">
    <citation type="submission" date="2022-05" db="EMBL/GenBank/DDBJ databases">
        <title>Streptomyces sp. nov. RY43-2 isolated from soil of a peat swamp forest.</title>
        <authorList>
            <person name="Kanchanasin P."/>
            <person name="Tanasupawat S."/>
            <person name="Phongsopitanun W."/>
        </authorList>
    </citation>
    <scope>NUCLEOTIDE SEQUENCE [LARGE SCALE GENOMIC DNA]</scope>
    <source>
        <strain evidence="12 13">RY43-2</strain>
    </source>
</reference>
<comment type="caution">
    <text evidence="12">The sequence shown here is derived from an EMBL/GenBank/DDBJ whole genome shotgun (WGS) entry which is preliminary data.</text>
</comment>
<dbReference type="Pfam" id="PF00550">
    <property type="entry name" value="PP-binding"/>
    <property type="match status" value="1"/>
</dbReference>
<dbReference type="SUPFAM" id="SSF47336">
    <property type="entry name" value="ACP-like"/>
    <property type="match status" value="1"/>
</dbReference>
<dbReference type="RefSeq" id="WP_252429070.1">
    <property type="nucleotide sequence ID" value="NZ_JAMWMR010000063.1"/>
</dbReference>
<dbReference type="InterPro" id="IPR032821">
    <property type="entry name" value="PKS_assoc"/>
</dbReference>
<dbReference type="PROSITE" id="PS00606">
    <property type="entry name" value="KS3_1"/>
    <property type="match status" value="1"/>
</dbReference>
<dbReference type="EMBL" id="JAMWMR010000063">
    <property type="protein sequence ID" value="MCN9244973.1"/>
    <property type="molecule type" value="Genomic_DNA"/>
</dbReference>
<dbReference type="InterPro" id="IPR042104">
    <property type="entry name" value="PKS_dehydratase_sf"/>
</dbReference>
<dbReference type="InterPro" id="IPR013968">
    <property type="entry name" value="PKS_KR"/>
</dbReference>
<dbReference type="SMART" id="SM01294">
    <property type="entry name" value="PKS_PP_betabranch"/>
    <property type="match status" value="1"/>
</dbReference>
<evidence type="ECO:0000259" key="10">
    <source>
        <dbReference type="PROSITE" id="PS52004"/>
    </source>
</evidence>
<dbReference type="Gene3D" id="3.10.129.110">
    <property type="entry name" value="Polyketide synthase dehydratase"/>
    <property type="match status" value="1"/>
</dbReference>
<dbReference type="Pfam" id="PF22953">
    <property type="entry name" value="SpnB_Rossmann"/>
    <property type="match status" value="1"/>
</dbReference>
<dbReference type="InterPro" id="IPR020841">
    <property type="entry name" value="PKS_Beta-ketoAc_synthase_dom"/>
</dbReference>
<dbReference type="SUPFAM" id="SSF51735">
    <property type="entry name" value="NAD(P)-binding Rossmann-fold domains"/>
    <property type="match status" value="3"/>
</dbReference>
<dbReference type="InterPro" id="IPR016036">
    <property type="entry name" value="Malonyl_transacylase_ACP-bd"/>
</dbReference>
<dbReference type="SMART" id="SM00826">
    <property type="entry name" value="PKS_DH"/>
    <property type="match status" value="1"/>
</dbReference>
<dbReference type="InterPro" id="IPR016039">
    <property type="entry name" value="Thiolase-like"/>
</dbReference>
<dbReference type="SMART" id="SM00825">
    <property type="entry name" value="PKS_KS"/>
    <property type="match status" value="1"/>
</dbReference>
<dbReference type="SUPFAM" id="SSF55048">
    <property type="entry name" value="Probable ACP-binding domain of malonyl-CoA ACP transacylase"/>
    <property type="match status" value="2"/>
</dbReference>
<protein>
    <submittedName>
        <fullName evidence="12">SDR family NAD(P)-dependent oxidoreductase</fullName>
    </submittedName>
</protein>
<dbReference type="Pfam" id="PF00109">
    <property type="entry name" value="ketoacyl-synt"/>
    <property type="match status" value="1"/>
</dbReference>
<dbReference type="InterPro" id="IPR049551">
    <property type="entry name" value="PKS_DH_C"/>
</dbReference>
<dbReference type="InterPro" id="IPR001227">
    <property type="entry name" value="Ac_transferase_dom_sf"/>
</dbReference>
<evidence type="ECO:0000256" key="7">
    <source>
        <dbReference type="ARBA" id="ARBA00023315"/>
    </source>
</evidence>